<organism evidence="1 2">
    <name type="scientific">Skermanella cutis</name>
    <dbReference type="NCBI Taxonomy" id="2775420"/>
    <lineage>
        <taxon>Bacteria</taxon>
        <taxon>Pseudomonadati</taxon>
        <taxon>Pseudomonadota</taxon>
        <taxon>Alphaproteobacteria</taxon>
        <taxon>Rhodospirillales</taxon>
        <taxon>Azospirillaceae</taxon>
        <taxon>Skermanella</taxon>
    </lineage>
</organism>
<dbReference type="Proteomes" id="UP000595197">
    <property type="component" value="Chromosome"/>
</dbReference>
<gene>
    <name evidence="1" type="ORF">IGS68_22165</name>
</gene>
<reference evidence="1" key="1">
    <citation type="submission" date="2021-02" db="EMBL/GenBank/DDBJ databases">
        <title>Skermanella TT6 skin isolate.</title>
        <authorList>
            <person name="Lee K."/>
            <person name="Ganzorig M."/>
        </authorList>
    </citation>
    <scope>NUCLEOTIDE SEQUENCE</scope>
    <source>
        <strain evidence="1">TT6</strain>
    </source>
</reference>
<name>A0ABX7B5N7_9PROT</name>
<sequence length="396" mass="43356">MVPRIVKDRLRPLKDLADFQRLPPAAKAAARRDRSGDRRADPGIEAAVAASLDWLRAAQDNSASRDGGVARHFSLVGGWAPSYPETTGYIVPTLIAQARLRGDADLRERARRMLDWLVSIQFPDGGFQGGMVGQTPRVPVTFNTGQILLGLAAGVAEFGDAYRPAMTRAADWLAGSLDADGCWRRFPTPFARADDKSYETHVAWGLLEAARIDPSRGWGEAGLAQVRWAIGRQRPNGWMDDCCLEEPDRPLTHTLGYALRGILEASRFRPDQDFRAAGIRLADGLLGCIGPDGALPGRLTAEWRPAVDWVCLTGSVQVAHCWLMLYRDTGDARYRDAALKVNAHVRRTVDTAGPPETRGGVKGSFPVDGGYGTFEYLNWAAKFFIDANELEREVAG</sequence>
<accession>A0ABX7B5N7</accession>
<dbReference type="EMBL" id="CP067420">
    <property type="protein sequence ID" value="QQP88698.1"/>
    <property type="molecule type" value="Genomic_DNA"/>
</dbReference>
<dbReference type="InterPro" id="IPR008928">
    <property type="entry name" value="6-hairpin_glycosidase_sf"/>
</dbReference>
<evidence type="ECO:0000313" key="1">
    <source>
        <dbReference type="EMBL" id="QQP88698.1"/>
    </source>
</evidence>
<dbReference type="SUPFAM" id="SSF48208">
    <property type="entry name" value="Six-hairpin glycosidases"/>
    <property type="match status" value="1"/>
</dbReference>
<evidence type="ECO:0000313" key="2">
    <source>
        <dbReference type="Proteomes" id="UP000595197"/>
    </source>
</evidence>
<proteinExistence type="predicted"/>
<protein>
    <recommendedName>
        <fullName evidence="3">Squalene--hopene cyclase</fullName>
    </recommendedName>
</protein>
<dbReference type="Gene3D" id="1.50.10.20">
    <property type="match status" value="1"/>
</dbReference>
<keyword evidence="2" id="KW-1185">Reference proteome</keyword>
<evidence type="ECO:0008006" key="3">
    <source>
        <dbReference type="Google" id="ProtNLM"/>
    </source>
</evidence>
<dbReference type="RefSeq" id="WP_201073968.1">
    <property type="nucleotide sequence ID" value="NZ_CP067420.1"/>
</dbReference>